<sequence>MERAIKGNLVPVIHLRKIYRCHPAITRILRDVFYGRSLTATERSFLTVN</sequence>
<evidence type="ECO:0000313" key="1">
    <source>
        <dbReference type="EMBL" id="EFO98427.1"/>
    </source>
</evidence>
<evidence type="ECO:0000313" key="2">
    <source>
        <dbReference type="Proteomes" id="UP000008281"/>
    </source>
</evidence>
<reference evidence="1" key="1">
    <citation type="submission" date="2007-07" db="EMBL/GenBank/DDBJ databases">
        <title>PCAP assembly of the Caenorhabditis remanei genome.</title>
        <authorList>
            <consortium name="The Caenorhabditis remanei Sequencing Consortium"/>
            <person name="Wilson R.K."/>
        </authorList>
    </citation>
    <scope>NUCLEOTIDE SEQUENCE [LARGE SCALE GENOMIC DNA]</scope>
    <source>
        <strain evidence="1">PB4641</strain>
    </source>
</reference>
<dbReference type="AlphaFoldDB" id="E3NHW2"/>
<dbReference type="Proteomes" id="UP000008281">
    <property type="component" value="Unassembled WGS sequence"/>
</dbReference>
<dbReference type="OrthoDB" id="5813042at2759"/>
<proteinExistence type="predicted"/>
<name>E3NHW2_CAERE</name>
<gene>
    <name evidence="1" type="ORF">CRE_01405</name>
</gene>
<organism evidence="2">
    <name type="scientific">Caenorhabditis remanei</name>
    <name type="common">Caenorhabditis vulgaris</name>
    <dbReference type="NCBI Taxonomy" id="31234"/>
    <lineage>
        <taxon>Eukaryota</taxon>
        <taxon>Metazoa</taxon>
        <taxon>Ecdysozoa</taxon>
        <taxon>Nematoda</taxon>
        <taxon>Chromadorea</taxon>
        <taxon>Rhabditida</taxon>
        <taxon>Rhabditina</taxon>
        <taxon>Rhabditomorpha</taxon>
        <taxon>Rhabditoidea</taxon>
        <taxon>Rhabditidae</taxon>
        <taxon>Peloderinae</taxon>
        <taxon>Caenorhabditis</taxon>
    </lineage>
</organism>
<accession>E3NHW2</accession>
<protein>
    <submittedName>
        <fullName evidence="1">Uncharacterized protein</fullName>
    </submittedName>
</protein>
<dbReference type="InParanoid" id="E3NHW2"/>
<keyword evidence="2" id="KW-1185">Reference proteome</keyword>
<dbReference type="EMBL" id="DS268687">
    <property type="protein sequence ID" value="EFO98427.1"/>
    <property type="molecule type" value="Genomic_DNA"/>
</dbReference>
<dbReference type="HOGENOM" id="CLU_3144267_0_0_1"/>